<proteinExistence type="predicted"/>
<sequence length="616" mass="69014">MANNRGTMEPTPRRSTRISSRAGSMAGSVAPPASQSIAVTSATPSRAAARGKGVLPKVKARQSHAYGSAGRLGAAEEIHVTDTGFTSAFEAQRSTAIARDHDRPPLFTLEDFNSAHSAMDGEADDDTHTSRDSRASPTPSHLNTSKSFGLDHEAGMAHTRRAAAVPQSPPIVPRHRWSFVFLLGALALGLLPAFFLRTTNSAGAHVSYRHKVFDAVAARADYTWNNFIEWIKPPETQEERFDKLPDDTEDFMFNRQTKQEQRIRVIEKSIESFSQYLPRQIAVIRNDKGNLEIPDEFWRALVSKLHSEGLNDPTFTRNTEWIDFFNKNQVQIEELVRRAIDAHAPKPSEVLLRAEFIELMNKEYEKLRDRVDKHVRDTAKSLFKEAKDTARQEASKAFMDQLRIESLALTNIIANSEVHLKKINFFAPGLGAYVDPYRTSTTVMKKSSMWSRILNNVFLFRYHRPPITALNHWDEPGQCWCTASSKSYPGVAQISVGLGHTIYPKQITVEHLPKEAALRIESAPKEIELWVDASHADPDVISSLTTIPECSDGPKGWLCLGKFAYNIASPNHVQTFNLDVDITGLFGVSKAMVRVMTNWGEDHTCLYRLRLHGEAI</sequence>
<dbReference type="PROSITE" id="PS51469">
    <property type="entry name" value="SUN"/>
    <property type="match status" value="1"/>
</dbReference>
<keyword evidence="4 6" id="KW-0472">Membrane</keyword>
<comment type="caution">
    <text evidence="8">The sequence shown here is derived from an EMBL/GenBank/DDBJ whole genome shotgun (WGS) entry which is preliminary data.</text>
</comment>
<dbReference type="Pfam" id="PF07738">
    <property type="entry name" value="Sad1_UNC"/>
    <property type="match status" value="1"/>
</dbReference>
<comment type="subcellular location">
    <subcellularLocation>
        <location evidence="1">Membrane</location>
    </subcellularLocation>
</comment>
<dbReference type="Gene3D" id="2.60.120.260">
    <property type="entry name" value="Galactose-binding domain-like"/>
    <property type="match status" value="1"/>
</dbReference>
<feature type="transmembrane region" description="Helical" evidence="6">
    <location>
        <begin position="177"/>
        <end position="196"/>
    </location>
</feature>
<dbReference type="Proteomes" id="UP000800093">
    <property type="component" value="Unassembled WGS sequence"/>
</dbReference>
<accession>A0A9P4N8N4</accession>
<evidence type="ECO:0000256" key="1">
    <source>
        <dbReference type="ARBA" id="ARBA00004370"/>
    </source>
</evidence>
<evidence type="ECO:0000313" key="9">
    <source>
        <dbReference type="Proteomes" id="UP000800093"/>
    </source>
</evidence>
<evidence type="ECO:0000256" key="3">
    <source>
        <dbReference type="ARBA" id="ARBA00022989"/>
    </source>
</evidence>
<reference evidence="9" key="1">
    <citation type="journal article" date="2020" name="Stud. Mycol.">
        <title>101 Dothideomycetes genomes: A test case for predicting lifestyles and emergence of pathogens.</title>
        <authorList>
            <person name="Haridas S."/>
            <person name="Albert R."/>
            <person name="Binder M."/>
            <person name="Bloem J."/>
            <person name="LaButti K."/>
            <person name="Salamov A."/>
            <person name="Andreopoulos B."/>
            <person name="Baker S."/>
            <person name="Barry K."/>
            <person name="Bills G."/>
            <person name="Bluhm B."/>
            <person name="Cannon C."/>
            <person name="Castanera R."/>
            <person name="Culley D."/>
            <person name="Daum C."/>
            <person name="Ezra D."/>
            <person name="Gonzalez J."/>
            <person name="Henrissat B."/>
            <person name="Kuo A."/>
            <person name="Liang C."/>
            <person name="Lipzen A."/>
            <person name="Lutzoni F."/>
            <person name="Magnuson J."/>
            <person name="Mondo S."/>
            <person name="Nolan M."/>
            <person name="Ohm R."/>
            <person name="Pangilinan J."/>
            <person name="Park H.-J."/>
            <person name="Ramirez L."/>
            <person name="Alfaro M."/>
            <person name="Sun H."/>
            <person name="Tritt A."/>
            <person name="Yoshinaga Y."/>
            <person name="Zwiers L.-H."/>
            <person name="Turgeon B."/>
            <person name="Goodwin S."/>
            <person name="Spatafora J."/>
            <person name="Crous P."/>
            <person name="Grigoriev I."/>
        </authorList>
    </citation>
    <scope>NUCLEOTIDE SEQUENCE [LARGE SCALE GENOMIC DNA]</scope>
    <source>
        <strain evidence="9">CBS 304.66</strain>
    </source>
</reference>
<feature type="domain" description="SUN" evidence="7">
    <location>
        <begin position="431"/>
        <end position="616"/>
    </location>
</feature>
<feature type="compositionally biased region" description="Polar residues" evidence="5">
    <location>
        <begin position="135"/>
        <end position="147"/>
    </location>
</feature>
<dbReference type="PANTHER" id="PTHR12911">
    <property type="entry name" value="SAD1/UNC-84-LIKE PROTEIN-RELATED"/>
    <property type="match status" value="1"/>
</dbReference>
<dbReference type="InterPro" id="IPR012919">
    <property type="entry name" value="SUN_dom"/>
</dbReference>
<dbReference type="InterPro" id="IPR045119">
    <property type="entry name" value="SUN1-5"/>
</dbReference>
<gene>
    <name evidence="8" type="ORF">CC78DRAFT_172029</name>
</gene>
<dbReference type="GO" id="GO:0043495">
    <property type="term" value="F:protein-membrane adaptor activity"/>
    <property type="evidence" value="ECO:0007669"/>
    <property type="project" value="TreeGrafter"/>
</dbReference>
<feature type="region of interest" description="Disordered" evidence="5">
    <location>
        <begin position="1"/>
        <end position="56"/>
    </location>
</feature>
<protein>
    <recommendedName>
        <fullName evidence="7">SUN domain-containing protein</fullName>
    </recommendedName>
</protein>
<feature type="region of interest" description="Disordered" evidence="5">
    <location>
        <begin position="117"/>
        <end position="148"/>
    </location>
</feature>
<keyword evidence="3 6" id="KW-1133">Transmembrane helix</keyword>
<evidence type="ECO:0000259" key="7">
    <source>
        <dbReference type="PROSITE" id="PS51469"/>
    </source>
</evidence>
<evidence type="ECO:0000313" key="8">
    <source>
        <dbReference type="EMBL" id="KAF2265706.1"/>
    </source>
</evidence>
<dbReference type="EMBL" id="ML986603">
    <property type="protein sequence ID" value="KAF2265706.1"/>
    <property type="molecule type" value="Genomic_DNA"/>
</dbReference>
<keyword evidence="9" id="KW-1185">Reference proteome</keyword>
<organism evidence="8 9">
    <name type="scientific">Lojkania enalia</name>
    <dbReference type="NCBI Taxonomy" id="147567"/>
    <lineage>
        <taxon>Eukaryota</taxon>
        <taxon>Fungi</taxon>
        <taxon>Dikarya</taxon>
        <taxon>Ascomycota</taxon>
        <taxon>Pezizomycotina</taxon>
        <taxon>Dothideomycetes</taxon>
        <taxon>Pleosporomycetidae</taxon>
        <taxon>Pleosporales</taxon>
        <taxon>Pleosporales incertae sedis</taxon>
        <taxon>Lojkania</taxon>
    </lineage>
</organism>
<evidence type="ECO:0000256" key="5">
    <source>
        <dbReference type="SAM" id="MobiDB-lite"/>
    </source>
</evidence>
<dbReference type="OrthoDB" id="342281at2759"/>
<keyword evidence="2 6" id="KW-0812">Transmembrane</keyword>
<evidence type="ECO:0000256" key="2">
    <source>
        <dbReference type="ARBA" id="ARBA00022692"/>
    </source>
</evidence>
<dbReference type="GO" id="GO:0034993">
    <property type="term" value="C:meiotic nuclear membrane microtubule tethering complex"/>
    <property type="evidence" value="ECO:0007669"/>
    <property type="project" value="TreeGrafter"/>
</dbReference>
<name>A0A9P4N8N4_9PLEO</name>
<evidence type="ECO:0000256" key="6">
    <source>
        <dbReference type="SAM" id="Phobius"/>
    </source>
</evidence>
<dbReference type="AlphaFoldDB" id="A0A9P4N8N4"/>
<dbReference type="PANTHER" id="PTHR12911:SF8">
    <property type="entry name" value="KLAROID PROTEIN-RELATED"/>
    <property type="match status" value="1"/>
</dbReference>
<feature type="compositionally biased region" description="Polar residues" evidence="5">
    <location>
        <begin position="33"/>
        <end position="44"/>
    </location>
</feature>
<evidence type="ECO:0000256" key="4">
    <source>
        <dbReference type="ARBA" id="ARBA00023136"/>
    </source>
</evidence>